<keyword evidence="2" id="KW-1185">Reference proteome</keyword>
<gene>
    <name evidence="1" type="ORF">BDN72DRAFT_456184</name>
</gene>
<dbReference type="Proteomes" id="UP000308600">
    <property type="component" value="Unassembled WGS sequence"/>
</dbReference>
<evidence type="ECO:0000313" key="2">
    <source>
        <dbReference type="Proteomes" id="UP000308600"/>
    </source>
</evidence>
<accession>A0ACD3B055</accession>
<name>A0ACD3B055_9AGAR</name>
<proteinExistence type="predicted"/>
<dbReference type="EMBL" id="ML208298">
    <property type="protein sequence ID" value="TFK71400.1"/>
    <property type="molecule type" value="Genomic_DNA"/>
</dbReference>
<evidence type="ECO:0000313" key="1">
    <source>
        <dbReference type="EMBL" id="TFK71400.1"/>
    </source>
</evidence>
<reference evidence="1 2" key="1">
    <citation type="journal article" date="2019" name="Nat. Ecol. Evol.">
        <title>Megaphylogeny resolves global patterns of mushroom evolution.</title>
        <authorList>
            <person name="Varga T."/>
            <person name="Krizsan K."/>
            <person name="Foldi C."/>
            <person name="Dima B."/>
            <person name="Sanchez-Garcia M."/>
            <person name="Sanchez-Ramirez S."/>
            <person name="Szollosi G.J."/>
            <person name="Szarkandi J.G."/>
            <person name="Papp V."/>
            <person name="Albert L."/>
            <person name="Andreopoulos W."/>
            <person name="Angelini C."/>
            <person name="Antonin V."/>
            <person name="Barry K.W."/>
            <person name="Bougher N.L."/>
            <person name="Buchanan P."/>
            <person name="Buyck B."/>
            <person name="Bense V."/>
            <person name="Catcheside P."/>
            <person name="Chovatia M."/>
            <person name="Cooper J."/>
            <person name="Damon W."/>
            <person name="Desjardin D."/>
            <person name="Finy P."/>
            <person name="Geml J."/>
            <person name="Haridas S."/>
            <person name="Hughes K."/>
            <person name="Justo A."/>
            <person name="Karasinski D."/>
            <person name="Kautmanova I."/>
            <person name="Kiss B."/>
            <person name="Kocsube S."/>
            <person name="Kotiranta H."/>
            <person name="LaButti K.M."/>
            <person name="Lechner B.E."/>
            <person name="Liimatainen K."/>
            <person name="Lipzen A."/>
            <person name="Lukacs Z."/>
            <person name="Mihaltcheva S."/>
            <person name="Morgado L.N."/>
            <person name="Niskanen T."/>
            <person name="Noordeloos M.E."/>
            <person name="Ohm R.A."/>
            <person name="Ortiz-Santana B."/>
            <person name="Ovrebo C."/>
            <person name="Racz N."/>
            <person name="Riley R."/>
            <person name="Savchenko A."/>
            <person name="Shiryaev A."/>
            <person name="Soop K."/>
            <person name="Spirin V."/>
            <person name="Szebenyi C."/>
            <person name="Tomsovsky M."/>
            <person name="Tulloss R.E."/>
            <person name="Uehling J."/>
            <person name="Grigoriev I.V."/>
            <person name="Vagvolgyi C."/>
            <person name="Papp T."/>
            <person name="Martin F.M."/>
            <person name="Miettinen O."/>
            <person name="Hibbett D.S."/>
            <person name="Nagy L.G."/>
        </authorList>
    </citation>
    <scope>NUCLEOTIDE SEQUENCE [LARGE SCALE GENOMIC DNA]</scope>
    <source>
        <strain evidence="1 2">NL-1719</strain>
    </source>
</reference>
<sequence>MFINDVSSVASLFALVLLSFVVVLTTHHPHCSSTRRHFLLGRAITRSDRWSCNLALLSALLFVPSRDICSSLRPLPHYPLFSFSSVCGGARFVQLNLMSPYSRFPRFLVHPTRQVLQVYQ</sequence>
<protein>
    <submittedName>
        <fullName evidence="1">Uncharacterized protein</fullName>
    </submittedName>
</protein>
<organism evidence="1 2">
    <name type="scientific">Pluteus cervinus</name>
    <dbReference type="NCBI Taxonomy" id="181527"/>
    <lineage>
        <taxon>Eukaryota</taxon>
        <taxon>Fungi</taxon>
        <taxon>Dikarya</taxon>
        <taxon>Basidiomycota</taxon>
        <taxon>Agaricomycotina</taxon>
        <taxon>Agaricomycetes</taxon>
        <taxon>Agaricomycetidae</taxon>
        <taxon>Agaricales</taxon>
        <taxon>Pluteineae</taxon>
        <taxon>Pluteaceae</taxon>
        <taxon>Pluteus</taxon>
    </lineage>
</organism>